<keyword evidence="1" id="KW-0732">Signal</keyword>
<protein>
    <recommendedName>
        <fullName evidence="4">SH3 domain-containing protein</fullName>
    </recommendedName>
</protein>
<gene>
    <name evidence="2" type="ORF">SAMN05421738_1141</name>
</gene>
<dbReference type="OrthoDB" id="7054664at2"/>
<dbReference type="RefSeq" id="WP_092909173.1">
    <property type="nucleotide sequence ID" value="NZ_FOUZ01000014.1"/>
</dbReference>
<organism evidence="2 3">
    <name type="scientific">Algoriella xinjiangensis</name>
    <dbReference type="NCBI Taxonomy" id="684065"/>
    <lineage>
        <taxon>Bacteria</taxon>
        <taxon>Pseudomonadati</taxon>
        <taxon>Bacteroidota</taxon>
        <taxon>Flavobacteriia</taxon>
        <taxon>Flavobacteriales</taxon>
        <taxon>Weeksellaceae</taxon>
        <taxon>Algoriella</taxon>
    </lineage>
</organism>
<sequence length="231" mass="26833">MKSKFLILIFLFSLKSLFAQEFAVINDNDGYTNVRSENSITSKILDKLNKGHLICVMNTEGNWWNIDYATNKNEIKVGYVYKDRIKLISEFNKIPILEEKEKQITFSDKAIEVKVVQDKFDKIKHSFNYVKKYPNQILKIDGKDYWGTDGEMPKTEYKSITIKFNNSTLQLPEEALENLYEPNLSSTKVNFDKSNNTIYISAMNSDGAGGYLVIWKIEKGKYMERFVAYGF</sequence>
<proteinExistence type="predicted"/>
<dbReference type="STRING" id="684065.SAMN05421738_1141"/>
<dbReference type="Proteomes" id="UP000199149">
    <property type="component" value="Unassembled WGS sequence"/>
</dbReference>
<accession>A0A1I4ZN75</accession>
<dbReference type="EMBL" id="FOUZ01000014">
    <property type="protein sequence ID" value="SFN51672.1"/>
    <property type="molecule type" value="Genomic_DNA"/>
</dbReference>
<evidence type="ECO:0008006" key="4">
    <source>
        <dbReference type="Google" id="ProtNLM"/>
    </source>
</evidence>
<feature type="signal peptide" evidence="1">
    <location>
        <begin position="1"/>
        <end position="19"/>
    </location>
</feature>
<name>A0A1I4ZN75_9FLAO</name>
<evidence type="ECO:0000313" key="2">
    <source>
        <dbReference type="EMBL" id="SFN51672.1"/>
    </source>
</evidence>
<evidence type="ECO:0000313" key="3">
    <source>
        <dbReference type="Proteomes" id="UP000199149"/>
    </source>
</evidence>
<evidence type="ECO:0000256" key="1">
    <source>
        <dbReference type="SAM" id="SignalP"/>
    </source>
</evidence>
<dbReference type="AlphaFoldDB" id="A0A1I4ZN75"/>
<dbReference type="Gene3D" id="2.30.30.40">
    <property type="entry name" value="SH3 Domains"/>
    <property type="match status" value="1"/>
</dbReference>
<feature type="chain" id="PRO_5011745156" description="SH3 domain-containing protein" evidence="1">
    <location>
        <begin position="20"/>
        <end position="231"/>
    </location>
</feature>
<reference evidence="3" key="1">
    <citation type="submission" date="2016-10" db="EMBL/GenBank/DDBJ databases">
        <authorList>
            <person name="Varghese N."/>
            <person name="Submissions S."/>
        </authorList>
    </citation>
    <scope>NUCLEOTIDE SEQUENCE [LARGE SCALE GENOMIC DNA]</scope>
    <source>
        <strain evidence="3">XJ109</strain>
    </source>
</reference>
<keyword evidence="3" id="KW-1185">Reference proteome</keyword>